<evidence type="ECO:0000256" key="1">
    <source>
        <dbReference type="SAM" id="MobiDB-lite"/>
    </source>
</evidence>
<feature type="compositionally biased region" description="Polar residues" evidence="1">
    <location>
        <begin position="1"/>
        <end position="14"/>
    </location>
</feature>
<gene>
    <name evidence="2" type="ORF">V6N12_006682</name>
</gene>
<dbReference type="Proteomes" id="UP001472677">
    <property type="component" value="Unassembled WGS sequence"/>
</dbReference>
<proteinExistence type="predicted"/>
<feature type="region of interest" description="Disordered" evidence="1">
    <location>
        <begin position="1"/>
        <end position="20"/>
    </location>
</feature>
<evidence type="ECO:0000313" key="3">
    <source>
        <dbReference type="Proteomes" id="UP001472677"/>
    </source>
</evidence>
<accession>A0ABR2EZJ1</accession>
<name>A0ABR2EZJ1_9ROSI</name>
<sequence>MDHASLSITGSSSFNEDHLPPETLELEEYEDINAAIKEHSLVVLFKRAGRYGPWMRATSSWIRDDRQGKKLGSNSDKGLSKEHPVSIKAIEPNAMDGVANVGKQMSSMTDSASQVVVRVTVGHTCYPIGVGGDSVSDEGLHKAEQISANPGGPGNWGTQGFGLIEGDDLHKLVFFPMSITGASPLINNMEVLTTRILSS</sequence>
<evidence type="ECO:0000313" key="2">
    <source>
        <dbReference type="EMBL" id="KAK8568118.1"/>
    </source>
</evidence>
<organism evidence="2 3">
    <name type="scientific">Hibiscus sabdariffa</name>
    <name type="common">roselle</name>
    <dbReference type="NCBI Taxonomy" id="183260"/>
    <lineage>
        <taxon>Eukaryota</taxon>
        <taxon>Viridiplantae</taxon>
        <taxon>Streptophyta</taxon>
        <taxon>Embryophyta</taxon>
        <taxon>Tracheophyta</taxon>
        <taxon>Spermatophyta</taxon>
        <taxon>Magnoliopsida</taxon>
        <taxon>eudicotyledons</taxon>
        <taxon>Gunneridae</taxon>
        <taxon>Pentapetalae</taxon>
        <taxon>rosids</taxon>
        <taxon>malvids</taxon>
        <taxon>Malvales</taxon>
        <taxon>Malvaceae</taxon>
        <taxon>Malvoideae</taxon>
        <taxon>Hibiscus</taxon>
    </lineage>
</organism>
<dbReference type="EMBL" id="JBBPBM010000009">
    <property type="protein sequence ID" value="KAK8568118.1"/>
    <property type="molecule type" value="Genomic_DNA"/>
</dbReference>
<protein>
    <submittedName>
        <fullName evidence="2">Uncharacterized protein</fullName>
    </submittedName>
</protein>
<keyword evidence="3" id="KW-1185">Reference proteome</keyword>
<comment type="caution">
    <text evidence="2">The sequence shown here is derived from an EMBL/GenBank/DDBJ whole genome shotgun (WGS) entry which is preliminary data.</text>
</comment>
<reference evidence="2 3" key="1">
    <citation type="journal article" date="2024" name="G3 (Bethesda)">
        <title>Genome assembly of Hibiscus sabdariffa L. provides insights into metabolisms of medicinal natural products.</title>
        <authorList>
            <person name="Kim T."/>
        </authorList>
    </citation>
    <scope>NUCLEOTIDE SEQUENCE [LARGE SCALE GENOMIC DNA]</scope>
    <source>
        <strain evidence="2">TK-2024</strain>
        <tissue evidence="2">Old leaves</tissue>
    </source>
</reference>